<dbReference type="EMBL" id="BOOH01000021">
    <property type="protein sequence ID" value="GIH76571.1"/>
    <property type="molecule type" value="Genomic_DNA"/>
</dbReference>
<comment type="caution">
    <text evidence="1">The sequence shown here is derived from an EMBL/GenBank/DDBJ whole genome shotgun (WGS) entry which is preliminary data.</text>
</comment>
<dbReference type="AlphaFoldDB" id="A0A8J3RHN8"/>
<keyword evidence="2" id="KW-1185">Reference proteome</keyword>
<sequence>MHGVAERDARGPYGRLARLAAPPPAVRSIPVHMVLVAHTLSLNGHGQADGRAVSAICQRPRSPVSSGSEKCQWASAFWRSEPTKET</sequence>
<gene>
    <name evidence="1" type="ORF">Plo01_30000</name>
</gene>
<dbReference type="Proteomes" id="UP000616724">
    <property type="component" value="Unassembled WGS sequence"/>
</dbReference>
<name>A0A8J3RHN8_9ACTN</name>
<evidence type="ECO:0000313" key="1">
    <source>
        <dbReference type="EMBL" id="GIH76571.1"/>
    </source>
</evidence>
<evidence type="ECO:0000313" key="2">
    <source>
        <dbReference type="Proteomes" id="UP000616724"/>
    </source>
</evidence>
<accession>A0A8J3RHN8</accession>
<protein>
    <submittedName>
        <fullName evidence="1">Uncharacterized protein</fullName>
    </submittedName>
</protein>
<organism evidence="1 2">
    <name type="scientific">Planobispora longispora</name>
    <dbReference type="NCBI Taxonomy" id="28887"/>
    <lineage>
        <taxon>Bacteria</taxon>
        <taxon>Bacillati</taxon>
        <taxon>Actinomycetota</taxon>
        <taxon>Actinomycetes</taxon>
        <taxon>Streptosporangiales</taxon>
        <taxon>Streptosporangiaceae</taxon>
        <taxon>Planobispora</taxon>
    </lineage>
</organism>
<reference evidence="1 2" key="1">
    <citation type="submission" date="2021-01" db="EMBL/GenBank/DDBJ databases">
        <title>Whole genome shotgun sequence of Planobispora longispora NBRC 13918.</title>
        <authorList>
            <person name="Komaki H."/>
            <person name="Tamura T."/>
        </authorList>
    </citation>
    <scope>NUCLEOTIDE SEQUENCE [LARGE SCALE GENOMIC DNA]</scope>
    <source>
        <strain evidence="1 2">NBRC 13918</strain>
    </source>
</reference>
<proteinExistence type="predicted"/>